<keyword evidence="7" id="KW-1185">Reference proteome</keyword>
<evidence type="ECO:0000259" key="5">
    <source>
        <dbReference type="Pfam" id="PF12146"/>
    </source>
</evidence>
<organism evidence="6 7">
    <name type="scientific">Lactuca saligna</name>
    <name type="common">Willowleaf lettuce</name>
    <dbReference type="NCBI Taxonomy" id="75948"/>
    <lineage>
        <taxon>Eukaryota</taxon>
        <taxon>Viridiplantae</taxon>
        <taxon>Streptophyta</taxon>
        <taxon>Embryophyta</taxon>
        <taxon>Tracheophyta</taxon>
        <taxon>Spermatophyta</taxon>
        <taxon>Magnoliopsida</taxon>
        <taxon>eudicotyledons</taxon>
        <taxon>Gunneridae</taxon>
        <taxon>Pentapetalae</taxon>
        <taxon>asterids</taxon>
        <taxon>campanulids</taxon>
        <taxon>Asterales</taxon>
        <taxon>Asteraceae</taxon>
        <taxon>Cichorioideae</taxon>
        <taxon>Cichorieae</taxon>
        <taxon>Lactucinae</taxon>
        <taxon>Lactuca</taxon>
    </lineage>
</organism>
<dbReference type="Gene3D" id="3.40.50.1820">
    <property type="entry name" value="alpha/beta hydrolase"/>
    <property type="match status" value="1"/>
</dbReference>
<keyword evidence="3" id="KW-0012">Acyltransferase</keyword>
<sequence>MSLLVSNSSVSSSSSSSSPFLSQDKTHRLHSRDLVRSIVKINGASCVNRKNTVVSLASYENGGKKSSQNTPEKLEPLWDDGYGTQTMKDYTKIAIDLSRLTSNDGGPPRWFCPVACNRPLKDSPVLMYLPGLEGTGTGLVVHEKALGKVFHVQCLHIPSHDRTPFEGLIKIVEESVKIEQNLFPNKPIYLLGESFGAILALAVASRNPTIDLILILANSATSYERSSLHPLVGFMKTLPVEHYGSFPYLTSFLLGDFVKMAMVNTNGPNHLPSFGQLIGNLTEDIPLLSAMTTIIPRDTLDWRIKLLESAAGYANSRLHTIKAQVLILASGKDNLLPSKDEAQRLSRLLPHCDIRVFEENGHTILMENGVNVLSAIKATQLYRHSSKFDIFRDFLPPSMTEFKTLPMEAWWYRLYMGASMFSTMEDGKIVRGLSGVPDEGPVLIVGNHLLWGVDVFSIVLEFLREKKTMIHGLAHPQIFEFDKKYEYLMIPYSDIMKLFGAIPVSGRNFFKLLARNSYTLLYPGGAREALHRKGEGCKLFWPDKQEFVRMAVKFGATIVPFGVVGEDDMSELLIDYNEMKKIPFLDQMVNEFNQGRTNLRAGMGGEIAKQPLHFPIFLPKLPDKM</sequence>
<evidence type="ECO:0000313" key="7">
    <source>
        <dbReference type="Proteomes" id="UP001177003"/>
    </source>
</evidence>
<dbReference type="SUPFAM" id="SSF53474">
    <property type="entry name" value="alpha/beta-Hydrolases"/>
    <property type="match status" value="1"/>
</dbReference>
<dbReference type="CDD" id="cd07987">
    <property type="entry name" value="LPLAT_MGAT-like"/>
    <property type="match status" value="1"/>
</dbReference>
<accession>A0AA36EEK8</accession>
<dbReference type="InterPro" id="IPR029058">
    <property type="entry name" value="AB_hydrolase_fold"/>
</dbReference>
<dbReference type="Proteomes" id="UP001177003">
    <property type="component" value="Chromosome 7"/>
</dbReference>
<dbReference type="Pfam" id="PF12146">
    <property type="entry name" value="Hydrolase_4"/>
    <property type="match status" value="1"/>
</dbReference>
<feature type="compositionally biased region" description="Low complexity" evidence="4">
    <location>
        <begin position="1"/>
        <end position="18"/>
    </location>
</feature>
<dbReference type="InterPro" id="IPR007130">
    <property type="entry name" value="DAGAT"/>
</dbReference>
<proteinExistence type="inferred from homology"/>
<feature type="domain" description="Serine aminopeptidase S33" evidence="5">
    <location>
        <begin position="177"/>
        <end position="368"/>
    </location>
</feature>
<dbReference type="InterPro" id="IPR022742">
    <property type="entry name" value="Hydrolase_4"/>
</dbReference>
<name>A0AA36EEK8_LACSI</name>
<reference evidence="6" key="1">
    <citation type="submission" date="2023-04" db="EMBL/GenBank/DDBJ databases">
        <authorList>
            <person name="Vijverberg K."/>
            <person name="Xiong W."/>
            <person name="Schranz E."/>
        </authorList>
    </citation>
    <scope>NUCLEOTIDE SEQUENCE</scope>
</reference>
<dbReference type="PANTHER" id="PTHR22753:SF40">
    <property type="entry name" value="ACYLGLYCEROL LIPASE"/>
    <property type="match status" value="1"/>
</dbReference>
<dbReference type="GO" id="GO:0019432">
    <property type="term" value="P:triglyceride biosynthetic process"/>
    <property type="evidence" value="ECO:0007669"/>
    <property type="project" value="UniProtKB-ARBA"/>
</dbReference>
<evidence type="ECO:0000256" key="3">
    <source>
        <dbReference type="ARBA" id="ARBA00023315"/>
    </source>
</evidence>
<dbReference type="GO" id="GO:0016020">
    <property type="term" value="C:membrane"/>
    <property type="evidence" value="ECO:0007669"/>
    <property type="project" value="TreeGrafter"/>
</dbReference>
<comment type="similarity">
    <text evidence="1">Belongs to the diacylglycerol acyltransferase family.</text>
</comment>
<keyword evidence="2" id="KW-0808">Transferase</keyword>
<evidence type="ECO:0000256" key="1">
    <source>
        <dbReference type="ARBA" id="ARBA00005420"/>
    </source>
</evidence>
<evidence type="ECO:0000313" key="6">
    <source>
        <dbReference type="EMBL" id="CAI9293621.1"/>
    </source>
</evidence>
<dbReference type="EMBL" id="OX465083">
    <property type="protein sequence ID" value="CAI9293621.1"/>
    <property type="molecule type" value="Genomic_DNA"/>
</dbReference>
<gene>
    <name evidence="6" type="ORF">LSALG_LOCUS32645</name>
</gene>
<dbReference type="PANTHER" id="PTHR22753">
    <property type="entry name" value="TRANSMEMBRANE PROTEIN 68"/>
    <property type="match status" value="1"/>
</dbReference>
<evidence type="ECO:0000256" key="4">
    <source>
        <dbReference type="SAM" id="MobiDB-lite"/>
    </source>
</evidence>
<dbReference type="AlphaFoldDB" id="A0AA36EEK8"/>
<dbReference type="Pfam" id="PF03982">
    <property type="entry name" value="DAGAT"/>
    <property type="match status" value="1"/>
</dbReference>
<feature type="region of interest" description="Disordered" evidence="4">
    <location>
        <begin position="1"/>
        <end position="26"/>
    </location>
</feature>
<protein>
    <recommendedName>
        <fullName evidence="5">Serine aminopeptidase S33 domain-containing protein</fullName>
    </recommendedName>
</protein>
<evidence type="ECO:0000256" key="2">
    <source>
        <dbReference type="ARBA" id="ARBA00022679"/>
    </source>
</evidence>
<dbReference type="GO" id="GO:0004144">
    <property type="term" value="F:diacylglycerol O-acyltransferase activity"/>
    <property type="evidence" value="ECO:0007669"/>
    <property type="project" value="UniProtKB-ARBA"/>
</dbReference>